<name>A0A4S2CJT8_9BACE</name>
<dbReference type="EMBL" id="SRYX01000075">
    <property type="protein sequence ID" value="TGY28436.1"/>
    <property type="molecule type" value="Genomic_DNA"/>
</dbReference>
<reference evidence="1 2" key="1">
    <citation type="submission" date="2019-04" db="EMBL/GenBank/DDBJ databases">
        <title>Microbes associate with the intestines of laboratory mice.</title>
        <authorList>
            <person name="Navarre W."/>
            <person name="Wong E."/>
            <person name="Huang K."/>
            <person name="Tropini C."/>
            <person name="Ng K."/>
            <person name="Yu B."/>
        </authorList>
    </citation>
    <scope>NUCLEOTIDE SEQUENCE [LARGE SCALE GENOMIC DNA]</scope>
    <source>
        <strain evidence="1 2">NM63_1-25</strain>
    </source>
</reference>
<protein>
    <submittedName>
        <fullName evidence="1">Uncharacterized protein</fullName>
    </submittedName>
</protein>
<accession>A0A4S2CJT8</accession>
<dbReference type="PROSITE" id="PS51257">
    <property type="entry name" value="PROKAR_LIPOPROTEIN"/>
    <property type="match status" value="1"/>
</dbReference>
<sequence length="70" mass="7988">MRETHLQISVLLLIIVVSACTPPSPVDELFSWETKRMDGILGVPFRIDAVVLNEQIPIIKQYLYSSLFKD</sequence>
<dbReference type="AlphaFoldDB" id="A0A4S2CJT8"/>
<gene>
    <name evidence="1" type="ORF">E5353_15305</name>
</gene>
<comment type="caution">
    <text evidence="1">The sequence shown here is derived from an EMBL/GenBank/DDBJ whole genome shotgun (WGS) entry which is preliminary data.</text>
</comment>
<proteinExistence type="predicted"/>
<evidence type="ECO:0000313" key="1">
    <source>
        <dbReference type="EMBL" id="TGY28436.1"/>
    </source>
</evidence>
<dbReference type="Proteomes" id="UP000309566">
    <property type="component" value="Unassembled WGS sequence"/>
</dbReference>
<evidence type="ECO:0000313" key="2">
    <source>
        <dbReference type="Proteomes" id="UP000309566"/>
    </source>
</evidence>
<organism evidence="1 2">
    <name type="scientific">Bacteroides caecimuris</name>
    <dbReference type="NCBI Taxonomy" id="1796613"/>
    <lineage>
        <taxon>Bacteria</taxon>
        <taxon>Pseudomonadati</taxon>
        <taxon>Bacteroidota</taxon>
        <taxon>Bacteroidia</taxon>
        <taxon>Bacteroidales</taxon>
        <taxon>Bacteroidaceae</taxon>
        <taxon>Bacteroides</taxon>
    </lineage>
</organism>